<dbReference type="InterPro" id="IPR027417">
    <property type="entry name" value="P-loop_NTPase"/>
</dbReference>
<evidence type="ECO:0000256" key="3">
    <source>
        <dbReference type="ARBA" id="ARBA00022840"/>
    </source>
</evidence>
<dbReference type="InterPro" id="IPR045006">
    <property type="entry name" value="CHLI-like"/>
</dbReference>
<reference evidence="5 6" key="1">
    <citation type="submission" date="2023-09" db="EMBL/GenBank/DDBJ databases">
        <authorList>
            <person name="Rey-Velasco X."/>
        </authorList>
    </citation>
    <scope>NUCLEOTIDE SEQUENCE [LARGE SCALE GENOMIC DNA]</scope>
    <source>
        <strain evidence="5 6">W345</strain>
    </source>
</reference>
<organism evidence="5 6">
    <name type="scientific">Banduia mediterranea</name>
    <dbReference type="NCBI Taxonomy" id="3075609"/>
    <lineage>
        <taxon>Bacteria</taxon>
        <taxon>Pseudomonadati</taxon>
        <taxon>Pseudomonadota</taxon>
        <taxon>Gammaproteobacteria</taxon>
        <taxon>Nevskiales</taxon>
        <taxon>Algiphilaceae</taxon>
        <taxon>Banduia</taxon>
    </lineage>
</organism>
<dbReference type="Pfam" id="PF01078">
    <property type="entry name" value="Mg_chelatase"/>
    <property type="match status" value="1"/>
</dbReference>
<comment type="caution">
    <text evidence="5">The sequence shown here is derived from an EMBL/GenBank/DDBJ whole genome shotgun (WGS) entry which is preliminary data.</text>
</comment>
<proteinExistence type="inferred from homology"/>
<dbReference type="PRINTS" id="PR01657">
    <property type="entry name" value="MCMFAMILY"/>
</dbReference>
<feature type="domain" description="MCM C-terminal AAA(+) ATPase" evidence="4">
    <location>
        <begin position="291"/>
        <end position="386"/>
    </location>
</feature>
<evidence type="ECO:0000259" key="4">
    <source>
        <dbReference type="PROSITE" id="PS50051"/>
    </source>
</evidence>
<protein>
    <submittedName>
        <fullName evidence="5">YifB family Mg chelatase-like AAA ATPase</fullName>
    </submittedName>
</protein>
<dbReference type="Proteomes" id="UP001254608">
    <property type="component" value="Unassembled WGS sequence"/>
</dbReference>
<keyword evidence="2" id="KW-0547">Nucleotide-binding</keyword>
<sequence length="503" mass="53794">MSQHSLATVHSRAQNGLQADPVTVEVHLAPGLPGLSIVGLPEAAVRESKDRVRAAIQNCGYEFPARRITINLAPADLPKEGGRFDLAIALGILAASRQIPHESLSDIEVLGELRLSGAIAPIRGALPAAIKAADAGRRLLLPLDNLGEATLAPAAEAIAAERLGDLCEQLQRGPLASSEPPTLEPTPFAQADIADVRGQHQAKRALEIAAAGGHSLLMVGPPGSGKSMLAQRLPALLPPPDAAESLEIASVASISREGFDVSRWGQRPYRAPHHTASAVALVGGGSDPRPGEITLAHGGVLFLDELPEFQRQVLEALREPLETGQVTISRAGRQADFPARFQFVAAMNPCPCGWSGDRERECRCSPDRIHRYRDRISGPLLDRIDLHIEVPRLPAAELSGPSNASATETTTEVRARVIRAREQQLRRSARPNAALLPNELDSLVELSEMARSILVQYASKMVLSARAMHRAVRVARTIADLGDSAQIRPADMAEALRYRALSA</sequence>
<evidence type="ECO:0000313" key="6">
    <source>
        <dbReference type="Proteomes" id="UP001254608"/>
    </source>
</evidence>
<dbReference type="NCBIfam" id="TIGR00368">
    <property type="entry name" value="YifB family Mg chelatase-like AAA ATPase"/>
    <property type="match status" value="1"/>
</dbReference>
<dbReference type="PROSITE" id="PS50051">
    <property type="entry name" value="MCM_2"/>
    <property type="match status" value="1"/>
</dbReference>
<dbReference type="SMART" id="SM00382">
    <property type="entry name" value="AAA"/>
    <property type="match status" value="1"/>
</dbReference>
<dbReference type="Gene3D" id="3.30.230.10">
    <property type="match status" value="1"/>
</dbReference>
<dbReference type="InterPro" id="IPR014721">
    <property type="entry name" value="Ribsml_uS5_D2-typ_fold_subgr"/>
</dbReference>
<keyword evidence="6" id="KW-1185">Reference proteome</keyword>
<dbReference type="SUPFAM" id="SSF52540">
    <property type="entry name" value="P-loop containing nucleoside triphosphate hydrolases"/>
    <property type="match status" value="1"/>
</dbReference>
<dbReference type="RefSeq" id="WP_311364513.1">
    <property type="nucleotide sequence ID" value="NZ_JAVRIC010000007.1"/>
</dbReference>
<keyword evidence="3" id="KW-0067">ATP-binding</keyword>
<dbReference type="Gene3D" id="3.40.50.300">
    <property type="entry name" value="P-loop containing nucleotide triphosphate hydrolases"/>
    <property type="match status" value="1"/>
</dbReference>
<gene>
    <name evidence="5" type="ORF">RM530_07045</name>
</gene>
<evidence type="ECO:0000313" key="5">
    <source>
        <dbReference type="EMBL" id="MDT0497121.1"/>
    </source>
</evidence>
<evidence type="ECO:0000256" key="1">
    <source>
        <dbReference type="ARBA" id="ARBA00006354"/>
    </source>
</evidence>
<dbReference type="InterPro" id="IPR004482">
    <property type="entry name" value="Mg_chelat-rel"/>
</dbReference>
<dbReference type="EMBL" id="JAVRIC010000007">
    <property type="protein sequence ID" value="MDT0497121.1"/>
    <property type="molecule type" value="Genomic_DNA"/>
</dbReference>
<comment type="similarity">
    <text evidence="1">Belongs to the Mg-chelatase subunits D/I family. ComM subfamily.</text>
</comment>
<dbReference type="InterPro" id="IPR020568">
    <property type="entry name" value="Ribosomal_Su5_D2-typ_SF"/>
</dbReference>
<dbReference type="InterPro" id="IPR001208">
    <property type="entry name" value="MCM_dom"/>
</dbReference>
<dbReference type="InterPro" id="IPR003593">
    <property type="entry name" value="AAA+_ATPase"/>
</dbReference>
<dbReference type="SUPFAM" id="SSF54211">
    <property type="entry name" value="Ribosomal protein S5 domain 2-like"/>
    <property type="match status" value="1"/>
</dbReference>
<dbReference type="PANTHER" id="PTHR32039">
    <property type="entry name" value="MAGNESIUM-CHELATASE SUBUNIT CHLI"/>
    <property type="match status" value="1"/>
</dbReference>
<dbReference type="Pfam" id="PF13335">
    <property type="entry name" value="Mg_chelatase_C"/>
    <property type="match status" value="1"/>
</dbReference>
<dbReference type="InterPro" id="IPR025158">
    <property type="entry name" value="Mg_chelat-rel_C"/>
</dbReference>
<accession>A0ABU2WGX1</accession>
<dbReference type="PANTHER" id="PTHR32039:SF7">
    <property type="entry name" value="COMPETENCE PROTEIN COMM"/>
    <property type="match status" value="1"/>
</dbReference>
<evidence type="ECO:0000256" key="2">
    <source>
        <dbReference type="ARBA" id="ARBA00022741"/>
    </source>
</evidence>
<name>A0ABU2WGX1_9GAMM</name>
<dbReference type="Pfam" id="PF13541">
    <property type="entry name" value="ChlI"/>
    <property type="match status" value="1"/>
</dbReference>
<dbReference type="InterPro" id="IPR000523">
    <property type="entry name" value="Mg_chelatse_chII-like_cat_dom"/>
</dbReference>